<evidence type="ECO:0000313" key="2">
    <source>
        <dbReference type="Proteomes" id="UP001597414"/>
    </source>
</evidence>
<dbReference type="EMBL" id="JBHUIV010000010">
    <property type="protein sequence ID" value="MFD2201340.1"/>
    <property type="molecule type" value="Genomic_DNA"/>
</dbReference>
<sequence length="202" mass="22227">MKTYIYLLTFSLVTFLGLNESLGQGNLIMINYAPTLPLGNTADFTSNFTGRGGNFEFYWMRSNQLGIGVEIGSVSFKDKIPDRTFSSGTVTITGTQFRGQASTPILVSAMYILTDKGKLKPYVSIGAGIMQNTQRIDLGIFVQQVSSRHFAFKPELGAIYQISDYVGIKLSGKYYQSVGNNTIDSQSMLGINLGFVMINFNN</sequence>
<dbReference type="Gene3D" id="2.40.160.20">
    <property type="match status" value="1"/>
</dbReference>
<evidence type="ECO:0008006" key="3">
    <source>
        <dbReference type="Google" id="ProtNLM"/>
    </source>
</evidence>
<name>A0ABW5B934_9BACT</name>
<dbReference type="InterPro" id="IPR011250">
    <property type="entry name" value="OMP/PagP_B-barrel"/>
</dbReference>
<dbReference type="SUPFAM" id="SSF56925">
    <property type="entry name" value="OMPA-like"/>
    <property type="match status" value="1"/>
</dbReference>
<evidence type="ECO:0000313" key="1">
    <source>
        <dbReference type="EMBL" id="MFD2201340.1"/>
    </source>
</evidence>
<dbReference type="Proteomes" id="UP001597414">
    <property type="component" value="Unassembled WGS sequence"/>
</dbReference>
<protein>
    <recommendedName>
        <fullName evidence="3">Outer membrane protein beta-barrel domain-containing protein</fullName>
    </recommendedName>
</protein>
<gene>
    <name evidence="1" type="ORF">ACFSKV_07165</name>
</gene>
<dbReference type="RefSeq" id="WP_380801260.1">
    <property type="nucleotide sequence ID" value="NZ_JBHUIV010000010.1"/>
</dbReference>
<reference evidence="2" key="1">
    <citation type="journal article" date="2019" name="Int. J. Syst. Evol. Microbiol.">
        <title>The Global Catalogue of Microorganisms (GCM) 10K type strain sequencing project: providing services to taxonomists for standard genome sequencing and annotation.</title>
        <authorList>
            <consortium name="The Broad Institute Genomics Platform"/>
            <consortium name="The Broad Institute Genome Sequencing Center for Infectious Disease"/>
            <person name="Wu L."/>
            <person name="Ma J."/>
        </authorList>
    </citation>
    <scope>NUCLEOTIDE SEQUENCE [LARGE SCALE GENOMIC DNA]</scope>
    <source>
        <strain evidence="2">KCTC 19812</strain>
    </source>
</reference>
<organism evidence="1 2">
    <name type="scientific">Shivajiella indica</name>
    <dbReference type="NCBI Taxonomy" id="872115"/>
    <lineage>
        <taxon>Bacteria</taxon>
        <taxon>Pseudomonadati</taxon>
        <taxon>Bacteroidota</taxon>
        <taxon>Cytophagia</taxon>
        <taxon>Cytophagales</taxon>
        <taxon>Cyclobacteriaceae</taxon>
        <taxon>Shivajiella</taxon>
    </lineage>
</organism>
<comment type="caution">
    <text evidence="1">The sequence shown here is derived from an EMBL/GenBank/DDBJ whole genome shotgun (WGS) entry which is preliminary data.</text>
</comment>
<proteinExistence type="predicted"/>
<keyword evidence="2" id="KW-1185">Reference proteome</keyword>
<accession>A0ABW5B934</accession>